<dbReference type="KEGG" id="fes:HER31_16695"/>
<dbReference type="SUPFAM" id="SSF52833">
    <property type="entry name" value="Thioredoxin-like"/>
    <property type="match status" value="1"/>
</dbReference>
<sequence length="213" mass="23425">MNLRTLLVLLAAIGALIVGVWVSWQQSQQIQPRPQVSALWLQQPRSLAAVTLTDNNGQPFGQQQLAGKWTLMFVGYTSCPDVCPTTMSDLARLYPRVAQLDLQVVLLSVDPQRDQPSKLNSYVQFFNPNFKAVTGPHTELYPFTQSLGLVYALVDSPSGSDYLVDHSADIVLINPQGQLEAIFRPQGELGQVRTVSMQDLAQDLPNITAYVGG</sequence>
<dbReference type="Gene3D" id="3.40.30.10">
    <property type="entry name" value="Glutaredoxin"/>
    <property type="match status" value="1"/>
</dbReference>
<evidence type="ECO:0000313" key="7">
    <source>
        <dbReference type="Proteomes" id="UP000501602"/>
    </source>
</evidence>
<feature type="disulfide bond" description="Redox-active" evidence="4">
    <location>
        <begin position="79"/>
        <end position="83"/>
    </location>
</feature>
<feature type="binding site" evidence="3">
    <location>
        <position position="166"/>
    </location>
    <ligand>
        <name>Cu cation</name>
        <dbReference type="ChEBI" id="CHEBI:23378"/>
    </ligand>
</feature>
<evidence type="ECO:0000259" key="5">
    <source>
        <dbReference type="PROSITE" id="PS51352"/>
    </source>
</evidence>
<accession>A0A6H1UH10</accession>
<dbReference type="CDD" id="cd02968">
    <property type="entry name" value="SCO"/>
    <property type="match status" value="1"/>
</dbReference>
<feature type="binding site" evidence="3">
    <location>
        <position position="83"/>
    </location>
    <ligand>
        <name>Cu cation</name>
        <dbReference type="ChEBI" id="CHEBI:23378"/>
    </ligand>
</feature>
<comment type="similarity">
    <text evidence="1">Belongs to the SCO1/2 family.</text>
</comment>
<organism evidence="6 7">
    <name type="scientific">Ferrimonas lipolytica</name>
    <dbReference type="NCBI Taxonomy" id="2724191"/>
    <lineage>
        <taxon>Bacteria</taxon>
        <taxon>Pseudomonadati</taxon>
        <taxon>Pseudomonadota</taxon>
        <taxon>Gammaproteobacteria</taxon>
        <taxon>Alteromonadales</taxon>
        <taxon>Ferrimonadaceae</taxon>
        <taxon>Ferrimonas</taxon>
    </lineage>
</organism>
<protein>
    <submittedName>
        <fullName evidence="6">SCO family protein</fullName>
    </submittedName>
</protein>
<feature type="domain" description="Thioredoxin" evidence="5">
    <location>
        <begin position="41"/>
        <end position="209"/>
    </location>
</feature>
<dbReference type="PANTHER" id="PTHR12151:SF25">
    <property type="entry name" value="LINALOOL DEHYDRATASE_ISOMERASE DOMAIN-CONTAINING PROTEIN"/>
    <property type="match status" value="1"/>
</dbReference>
<dbReference type="InterPro" id="IPR036249">
    <property type="entry name" value="Thioredoxin-like_sf"/>
</dbReference>
<dbReference type="PANTHER" id="PTHR12151">
    <property type="entry name" value="ELECTRON TRANSPORT PROTIN SCO1/SENC FAMILY MEMBER"/>
    <property type="match status" value="1"/>
</dbReference>
<keyword evidence="3" id="KW-0479">Metal-binding</keyword>
<evidence type="ECO:0000256" key="1">
    <source>
        <dbReference type="ARBA" id="ARBA00010996"/>
    </source>
</evidence>
<dbReference type="EMBL" id="CP051180">
    <property type="protein sequence ID" value="QIZ78395.1"/>
    <property type="molecule type" value="Genomic_DNA"/>
</dbReference>
<evidence type="ECO:0000313" key="6">
    <source>
        <dbReference type="EMBL" id="QIZ78395.1"/>
    </source>
</evidence>
<evidence type="ECO:0000256" key="3">
    <source>
        <dbReference type="PIRSR" id="PIRSR603782-1"/>
    </source>
</evidence>
<dbReference type="Proteomes" id="UP000501602">
    <property type="component" value="Chromosome"/>
</dbReference>
<dbReference type="InterPro" id="IPR003782">
    <property type="entry name" value="SCO1/SenC"/>
</dbReference>
<name>A0A6H1UH10_9GAMM</name>
<proteinExistence type="inferred from homology"/>
<dbReference type="InterPro" id="IPR013766">
    <property type="entry name" value="Thioredoxin_domain"/>
</dbReference>
<reference evidence="6 7" key="1">
    <citation type="submission" date="2020-04" db="EMBL/GenBank/DDBJ databases">
        <title>Ferrimonas sp. S7 isolated from sea water.</title>
        <authorList>
            <person name="Bae S.S."/>
            <person name="Baek K."/>
        </authorList>
    </citation>
    <scope>NUCLEOTIDE SEQUENCE [LARGE SCALE GENOMIC DNA]</scope>
    <source>
        <strain evidence="6 7">S7</strain>
    </source>
</reference>
<feature type="binding site" evidence="3">
    <location>
        <position position="79"/>
    </location>
    <ligand>
        <name>Cu cation</name>
        <dbReference type="ChEBI" id="CHEBI:23378"/>
    </ligand>
</feature>
<dbReference type="Pfam" id="PF02630">
    <property type="entry name" value="SCO1-SenC"/>
    <property type="match status" value="1"/>
</dbReference>
<evidence type="ECO:0000256" key="4">
    <source>
        <dbReference type="PIRSR" id="PIRSR603782-2"/>
    </source>
</evidence>
<evidence type="ECO:0000256" key="2">
    <source>
        <dbReference type="ARBA" id="ARBA00023008"/>
    </source>
</evidence>
<dbReference type="GO" id="GO:0046872">
    <property type="term" value="F:metal ion binding"/>
    <property type="evidence" value="ECO:0007669"/>
    <property type="project" value="UniProtKB-KW"/>
</dbReference>
<dbReference type="AlphaFoldDB" id="A0A6H1UH10"/>
<dbReference type="PROSITE" id="PS51352">
    <property type="entry name" value="THIOREDOXIN_2"/>
    <property type="match status" value="1"/>
</dbReference>
<keyword evidence="2 3" id="KW-0186">Copper</keyword>
<keyword evidence="4" id="KW-1015">Disulfide bond</keyword>
<gene>
    <name evidence="6" type="ORF">HER31_16695</name>
</gene>
<dbReference type="RefSeq" id="WP_168662321.1">
    <property type="nucleotide sequence ID" value="NZ_CP051180.1"/>
</dbReference>
<keyword evidence="7" id="KW-1185">Reference proteome</keyword>